<feature type="transmembrane region" description="Helical" evidence="5">
    <location>
        <begin position="173"/>
        <end position="189"/>
    </location>
</feature>
<protein>
    <submittedName>
        <fullName evidence="9">Polymerase</fullName>
    </submittedName>
</protein>
<gene>
    <name evidence="9" type="ORF">GJQ57_07945</name>
</gene>
<dbReference type="InterPro" id="IPR031726">
    <property type="entry name" value="PglL_A"/>
</dbReference>
<accession>A0A7X2HL95</accession>
<dbReference type="RefSeq" id="WP_154206392.1">
    <property type="nucleotide sequence ID" value="NZ_WJYN01000002.1"/>
</dbReference>
<proteinExistence type="predicted"/>
<dbReference type="Pfam" id="PF15864">
    <property type="entry name" value="PglL_A"/>
    <property type="match status" value="1"/>
</dbReference>
<feature type="domain" description="O-antigen ligase-related" evidence="6">
    <location>
        <begin position="201"/>
        <end position="352"/>
    </location>
</feature>
<evidence type="ECO:0000256" key="2">
    <source>
        <dbReference type="ARBA" id="ARBA00022692"/>
    </source>
</evidence>
<dbReference type="PANTHER" id="PTHR37422:SF13">
    <property type="entry name" value="LIPOPOLYSACCHARIDE BIOSYNTHESIS PROTEIN PA4999-RELATED"/>
    <property type="match status" value="1"/>
</dbReference>
<feature type="domain" description="Virulence factor membrane-bound polymerase C-terminal" evidence="7">
    <location>
        <begin position="374"/>
        <end position="544"/>
    </location>
</feature>
<feature type="transmembrane region" description="Helical" evidence="5">
    <location>
        <begin position="340"/>
        <end position="363"/>
    </location>
</feature>
<dbReference type="Proteomes" id="UP000441032">
    <property type="component" value="Unassembled WGS sequence"/>
</dbReference>
<keyword evidence="3 5" id="KW-1133">Transmembrane helix</keyword>
<dbReference type="InterPro" id="IPR007016">
    <property type="entry name" value="O-antigen_ligase-rel_domated"/>
</dbReference>
<evidence type="ECO:0000259" key="8">
    <source>
        <dbReference type="Pfam" id="PF15864"/>
    </source>
</evidence>
<dbReference type="Pfam" id="PF11846">
    <property type="entry name" value="Wzy_C_2"/>
    <property type="match status" value="1"/>
</dbReference>
<dbReference type="InterPro" id="IPR051533">
    <property type="entry name" value="WaaL-like"/>
</dbReference>
<name>A0A7X2HL95_RALPI</name>
<evidence type="ECO:0000256" key="1">
    <source>
        <dbReference type="ARBA" id="ARBA00004141"/>
    </source>
</evidence>
<evidence type="ECO:0000256" key="4">
    <source>
        <dbReference type="ARBA" id="ARBA00023136"/>
    </source>
</evidence>
<feature type="transmembrane region" description="Helical" evidence="5">
    <location>
        <begin position="122"/>
        <end position="142"/>
    </location>
</feature>
<evidence type="ECO:0000259" key="7">
    <source>
        <dbReference type="Pfam" id="PF11846"/>
    </source>
</evidence>
<dbReference type="InterPro" id="IPR021797">
    <property type="entry name" value="Wzy_C_2"/>
</dbReference>
<evidence type="ECO:0000313" key="10">
    <source>
        <dbReference type="Proteomes" id="UP000441032"/>
    </source>
</evidence>
<organism evidence="9 10">
    <name type="scientific">Ralstonia pickettii</name>
    <name type="common">Burkholderia pickettii</name>
    <dbReference type="NCBI Taxonomy" id="329"/>
    <lineage>
        <taxon>Bacteria</taxon>
        <taxon>Pseudomonadati</taxon>
        <taxon>Pseudomonadota</taxon>
        <taxon>Betaproteobacteria</taxon>
        <taxon>Burkholderiales</taxon>
        <taxon>Burkholderiaceae</taxon>
        <taxon>Ralstonia</taxon>
    </lineage>
</organism>
<dbReference type="Pfam" id="PF04932">
    <property type="entry name" value="Wzy_C"/>
    <property type="match status" value="1"/>
</dbReference>
<feature type="transmembrane region" description="Helical" evidence="5">
    <location>
        <begin position="196"/>
        <end position="212"/>
    </location>
</feature>
<feature type="transmembrane region" description="Helical" evidence="5">
    <location>
        <begin position="394"/>
        <end position="410"/>
    </location>
</feature>
<dbReference type="AlphaFoldDB" id="A0A7X2HL95"/>
<comment type="caution">
    <text evidence="9">The sequence shown here is derived from an EMBL/GenBank/DDBJ whole genome shotgun (WGS) entry which is preliminary data.</text>
</comment>
<evidence type="ECO:0000256" key="3">
    <source>
        <dbReference type="ARBA" id="ARBA00022989"/>
    </source>
</evidence>
<sequence length="588" mass="65129">MLRSRASLILLWFTLAGCVSIPFLTALHTYPIPTFYAEYATGICWVALAVVMLVLTYGSRTGVPQIAWAPLALIVVLFVQLQVAPPLNPFLSLAATIFLLATVVTCALGARARSLPGVLETLAVGLIAGGLLTVAIEFVQLFRIEHLPTMLFSINPTGTLRRMWGNLNQPNHAASYLAFGLAACAFLVSKCPRARAGVAVVALILLVGMSLTFSRTTWLHIIVVGGLTGLAWTVDQRGWRRWLMACVPIVLLVVAYQLCNWLIAYANTLWHLGLSPSMGDRMQEGTGLRTLLWKHAWHMFLAHPWLGGGWGDYAWNQYVQTDVLGNVEMSMNAHNIVLDLLAKVGLLGLAAVALPAVGFVWGLRKRRMTPALAFLLAIVLVLGAHSMLEYPLHYLYFLLLFAFVLGFADERNFRMPSGSMTWTLMGVLSVFAAALMVQLWGDYRAVERLHYAPEGLPKELARYRERDASLLLPYETQAIAINWNVTQAMAGSLAKLELHAVQFYPGSTTVQRYALALAYLGKIDDAVLQVRRLHSQYWSEYAAQSWLLTQECGLDRAVLKAFCSRLQDEKLLVKEDKLPSKTSSPRSQ</sequence>
<feature type="transmembrane region" description="Helical" evidence="5">
    <location>
        <begin position="370"/>
        <end position="388"/>
    </location>
</feature>
<dbReference type="PROSITE" id="PS51257">
    <property type="entry name" value="PROKAR_LIPOPROTEIN"/>
    <property type="match status" value="1"/>
</dbReference>
<dbReference type="PANTHER" id="PTHR37422">
    <property type="entry name" value="TEICHURONIC ACID BIOSYNTHESIS PROTEIN TUAE"/>
    <property type="match status" value="1"/>
</dbReference>
<reference evidence="9 10" key="1">
    <citation type="submission" date="2019-11" db="EMBL/GenBank/DDBJ databases">
        <title>Phenotypic characterization of an OXA-22 and OXA-60 co-producing Ralstonia pickettii clinical strain.</title>
        <authorList>
            <person name="He F."/>
        </authorList>
    </citation>
    <scope>NUCLEOTIDE SEQUENCE [LARGE SCALE GENOMIC DNA]</scope>
    <source>
        <strain evidence="9 10">PSLESD1</strain>
    </source>
</reference>
<feature type="transmembrane region" description="Helical" evidence="5">
    <location>
        <begin position="90"/>
        <end position="110"/>
    </location>
</feature>
<dbReference type="GO" id="GO:0016020">
    <property type="term" value="C:membrane"/>
    <property type="evidence" value="ECO:0007669"/>
    <property type="project" value="UniProtKB-SubCell"/>
</dbReference>
<evidence type="ECO:0000256" key="5">
    <source>
        <dbReference type="SAM" id="Phobius"/>
    </source>
</evidence>
<feature type="transmembrane region" description="Helical" evidence="5">
    <location>
        <begin position="422"/>
        <end position="441"/>
    </location>
</feature>
<keyword evidence="4 5" id="KW-0472">Membrane</keyword>
<feature type="transmembrane region" description="Helical" evidence="5">
    <location>
        <begin position="67"/>
        <end position="84"/>
    </location>
</feature>
<dbReference type="EMBL" id="WJYN01000002">
    <property type="protein sequence ID" value="MRS98590.1"/>
    <property type="molecule type" value="Genomic_DNA"/>
</dbReference>
<keyword evidence="2 5" id="KW-0812">Transmembrane</keyword>
<feature type="transmembrane region" description="Helical" evidence="5">
    <location>
        <begin position="36"/>
        <end position="55"/>
    </location>
</feature>
<evidence type="ECO:0000259" key="6">
    <source>
        <dbReference type="Pfam" id="PF04932"/>
    </source>
</evidence>
<feature type="domain" description="Protein glycosylation ligase" evidence="8">
    <location>
        <begin position="164"/>
        <end position="187"/>
    </location>
</feature>
<evidence type="ECO:0000313" key="9">
    <source>
        <dbReference type="EMBL" id="MRS98590.1"/>
    </source>
</evidence>
<feature type="transmembrane region" description="Helical" evidence="5">
    <location>
        <begin position="242"/>
        <end position="266"/>
    </location>
</feature>
<comment type="subcellular location">
    <subcellularLocation>
        <location evidence="1">Membrane</location>
        <topology evidence="1">Multi-pass membrane protein</topology>
    </subcellularLocation>
</comment>
<feature type="transmembrane region" description="Helical" evidence="5">
    <location>
        <begin position="218"/>
        <end position="235"/>
    </location>
</feature>